<comment type="caution">
    <text evidence="1">The sequence shown here is derived from an EMBL/GenBank/DDBJ whole genome shotgun (WGS) entry which is preliminary data.</text>
</comment>
<evidence type="ECO:0000313" key="1">
    <source>
        <dbReference type="EMBL" id="CAF4419810.1"/>
    </source>
</evidence>
<protein>
    <submittedName>
        <fullName evidence="1">Uncharacterized protein</fullName>
    </submittedName>
</protein>
<proteinExistence type="predicted"/>
<dbReference type="Proteomes" id="UP000676336">
    <property type="component" value="Unassembled WGS sequence"/>
</dbReference>
<accession>A0A8S2VWD2</accession>
<name>A0A8S2VWD2_9BILA</name>
<dbReference type="EMBL" id="CAJOBI010062059">
    <property type="protein sequence ID" value="CAF4419810.1"/>
    <property type="molecule type" value="Genomic_DNA"/>
</dbReference>
<organism evidence="1 2">
    <name type="scientific">Rotaria magnacalcarata</name>
    <dbReference type="NCBI Taxonomy" id="392030"/>
    <lineage>
        <taxon>Eukaryota</taxon>
        <taxon>Metazoa</taxon>
        <taxon>Spiralia</taxon>
        <taxon>Gnathifera</taxon>
        <taxon>Rotifera</taxon>
        <taxon>Eurotatoria</taxon>
        <taxon>Bdelloidea</taxon>
        <taxon>Philodinida</taxon>
        <taxon>Philodinidae</taxon>
        <taxon>Rotaria</taxon>
    </lineage>
</organism>
<sequence>RSQSFRQRLEEDRNKLPHHCRANIPGFFETLSHVDELFKELNVANPNENYENRLENVINHLWEIPADPLLALSETTCANASSLTTTSDVA</sequence>
<feature type="non-terminal residue" evidence="1">
    <location>
        <position position="1"/>
    </location>
</feature>
<dbReference type="AlphaFoldDB" id="A0A8S2VWD2"/>
<reference evidence="1" key="1">
    <citation type="submission" date="2021-02" db="EMBL/GenBank/DDBJ databases">
        <authorList>
            <person name="Nowell W R."/>
        </authorList>
    </citation>
    <scope>NUCLEOTIDE SEQUENCE</scope>
</reference>
<gene>
    <name evidence="1" type="ORF">SMN809_LOCUS31299</name>
</gene>
<feature type="non-terminal residue" evidence="1">
    <location>
        <position position="90"/>
    </location>
</feature>
<evidence type="ECO:0000313" key="2">
    <source>
        <dbReference type="Proteomes" id="UP000676336"/>
    </source>
</evidence>